<dbReference type="Proteomes" id="UP001642540">
    <property type="component" value="Unassembled WGS sequence"/>
</dbReference>
<evidence type="ECO:0000256" key="1">
    <source>
        <dbReference type="ARBA" id="ARBA00005254"/>
    </source>
</evidence>
<dbReference type="PROSITE" id="PS00166">
    <property type="entry name" value="ENOYL_COA_HYDRATASE"/>
    <property type="match status" value="1"/>
</dbReference>
<dbReference type="EMBL" id="CAXLJM020000046">
    <property type="protein sequence ID" value="CAL8110829.1"/>
    <property type="molecule type" value="Genomic_DNA"/>
</dbReference>
<dbReference type="InterPro" id="IPR018376">
    <property type="entry name" value="Enoyl-CoA_hyd/isom_CS"/>
</dbReference>
<organism evidence="4 5">
    <name type="scientific">Orchesella dallaii</name>
    <dbReference type="NCBI Taxonomy" id="48710"/>
    <lineage>
        <taxon>Eukaryota</taxon>
        <taxon>Metazoa</taxon>
        <taxon>Ecdysozoa</taxon>
        <taxon>Arthropoda</taxon>
        <taxon>Hexapoda</taxon>
        <taxon>Collembola</taxon>
        <taxon>Entomobryomorpha</taxon>
        <taxon>Entomobryoidea</taxon>
        <taxon>Orchesellidae</taxon>
        <taxon>Orchesellinae</taxon>
        <taxon>Orchesella</taxon>
    </lineage>
</organism>
<dbReference type="Gene3D" id="1.10.12.10">
    <property type="entry name" value="Lyase 2-enoyl-coa Hydratase, Chain A, domain 2"/>
    <property type="match status" value="1"/>
</dbReference>
<evidence type="ECO:0000256" key="2">
    <source>
        <dbReference type="ARBA" id="ARBA00023239"/>
    </source>
</evidence>
<evidence type="ECO:0008006" key="6">
    <source>
        <dbReference type="Google" id="ProtNLM"/>
    </source>
</evidence>
<evidence type="ECO:0000313" key="5">
    <source>
        <dbReference type="Proteomes" id="UP001642540"/>
    </source>
</evidence>
<keyword evidence="2" id="KW-0456">Lyase</keyword>
<gene>
    <name evidence="4" type="ORF">ODALV1_LOCUS14466</name>
</gene>
<dbReference type="SUPFAM" id="SSF52096">
    <property type="entry name" value="ClpP/crotonase"/>
    <property type="match status" value="1"/>
</dbReference>
<comment type="caution">
    <text evidence="4">The sequence shown here is derived from an EMBL/GenBank/DDBJ whole genome shotgun (WGS) entry which is preliminary data.</text>
</comment>
<accession>A0ABP1QRX0</accession>
<proteinExistence type="inferred from homology"/>
<dbReference type="CDD" id="cd06558">
    <property type="entry name" value="crotonase-like"/>
    <property type="match status" value="1"/>
</dbReference>
<dbReference type="Pfam" id="PF00378">
    <property type="entry name" value="ECH_1"/>
    <property type="match status" value="1"/>
</dbReference>
<dbReference type="InterPro" id="IPR001753">
    <property type="entry name" value="Enoyl-CoA_hydra/iso"/>
</dbReference>
<evidence type="ECO:0000256" key="3">
    <source>
        <dbReference type="RuleBase" id="RU003707"/>
    </source>
</evidence>
<keyword evidence="5" id="KW-1185">Reference proteome</keyword>
<dbReference type="InterPro" id="IPR029045">
    <property type="entry name" value="ClpP/crotonase-like_dom_sf"/>
</dbReference>
<protein>
    <recommendedName>
        <fullName evidence="6">Methylglutaconyl-CoA hydratase, mitochondrial</fullName>
    </recommendedName>
</protein>
<evidence type="ECO:0000313" key="4">
    <source>
        <dbReference type="EMBL" id="CAL8110829.1"/>
    </source>
</evidence>
<comment type="similarity">
    <text evidence="1 3">Belongs to the enoyl-CoA hydratase/isomerase family.</text>
</comment>
<dbReference type="InterPro" id="IPR014748">
    <property type="entry name" value="Enoyl-CoA_hydra_C"/>
</dbReference>
<dbReference type="Gene3D" id="3.90.226.10">
    <property type="entry name" value="2-enoyl-CoA Hydratase, Chain A, domain 1"/>
    <property type="match status" value="1"/>
</dbReference>
<reference evidence="4 5" key="1">
    <citation type="submission" date="2024-08" db="EMBL/GenBank/DDBJ databases">
        <authorList>
            <person name="Cucini C."/>
            <person name="Frati F."/>
        </authorList>
    </citation>
    <scope>NUCLEOTIDE SEQUENCE [LARGE SCALE GENOMIC DNA]</scope>
</reference>
<dbReference type="PANTHER" id="PTHR11941">
    <property type="entry name" value="ENOYL-COA HYDRATASE-RELATED"/>
    <property type="match status" value="1"/>
</dbReference>
<dbReference type="PANTHER" id="PTHR11941:SF171">
    <property type="entry name" value="SD19268P"/>
    <property type="match status" value="1"/>
</dbReference>
<name>A0ABP1QRX0_9HEXA</name>
<sequence length="307" mass="33118">MSPQIFQNLLRRGSGFVKLHQNLVSRSYSVAASTSTEQSSSDEFILKYIEKEGQGKIAVLGMNRPRAKNAFSKNLIAKFEESIHTVRFDKDVRAVIIRSLVPGIFCAGADLKERLTMKASEVGPFVARLRAFVSAMETMPMPIIAALDGAALGGGLEMALACDLRVASDSAKMGLVETRLAIIPGGGGTQRLPRIVGPAIAKELIFTGRVIDGAEAHQIGLVNQVVEQNKEGDAAYNRAVELAEEILPNGPIGVRMAKIAISRGSEVDLASGLAIEEQCYAQIVNTKDRIEGLVAFKEKRPPRFQGE</sequence>